<sequence>MENKLPLFIVTGASGSGKTYIVKELRRIMPEFDIFDPDNLIEFIEHDWEKMRNIWLRVARNIAQSGRMTILCGTMMPWDIAKCVDFPYFKHVYYLNLHCNEETREKRLQERNWSTGMIQEHKNFAKRLLEIADTEYDPPMPTIDTTEAAVSGVASQIREWVLRYSDTGTKSNEC</sequence>
<evidence type="ECO:0000313" key="2">
    <source>
        <dbReference type="Proteomes" id="UP000502248"/>
    </source>
</evidence>
<dbReference type="InterPro" id="IPR027417">
    <property type="entry name" value="P-loop_NTPase"/>
</dbReference>
<name>A0A7Z2VH86_9BACL</name>
<dbReference type="RefSeq" id="WP_169279241.1">
    <property type="nucleotide sequence ID" value="NZ_CP051680.1"/>
</dbReference>
<dbReference type="KEGG" id="cheb:HH215_06995"/>
<keyword evidence="2" id="KW-1185">Reference proteome</keyword>
<dbReference type="Proteomes" id="UP000502248">
    <property type="component" value="Chromosome"/>
</dbReference>
<reference evidence="1 2" key="1">
    <citation type="submission" date="2020-04" db="EMBL/GenBank/DDBJ databases">
        <title>Genome sequencing of novel species.</title>
        <authorList>
            <person name="Heo J."/>
            <person name="Kim S.-J."/>
            <person name="Kim J.-S."/>
            <person name="Hong S.-B."/>
            <person name="Kwon S.-W."/>
        </authorList>
    </citation>
    <scope>NUCLEOTIDE SEQUENCE [LARGE SCALE GENOMIC DNA]</scope>
    <source>
        <strain evidence="1 2">MFER-1</strain>
    </source>
</reference>
<organism evidence="1 2">
    <name type="scientific">Cohnella herbarum</name>
    <dbReference type="NCBI Taxonomy" id="2728023"/>
    <lineage>
        <taxon>Bacteria</taxon>
        <taxon>Bacillati</taxon>
        <taxon>Bacillota</taxon>
        <taxon>Bacilli</taxon>
        <taxon>Bacillales</taxon>
        <taxon>Paenibacillaceae</taxon>
        <taxon>Cohnella</taxon>
    </lineage>
</organism>
<keyword evidence="1" id="KW-0418">Kinase</keyword>
<dbReference type="EMBL" id="CP051680">
    <property type="protein sequence ID" value="QJD82945.1"/>
    <property type="molecule type" value="Genomic_DNA"/>
</dbReference>
<keyword evidence="1" id="KW-0808">Transferase</keyword>
<accession>A0A7Z2VH86</accession>
<proteinExistence type="predicted"/>
<gene>
    <name evidence="1" type="ORF">HH215_06995</name>
</gene>
<dbReference type="SUPFAM" id="SSF52540">
    <property type="entry name" value="P-loop containing nucleoside triphosphate hydrolases"/>
    <property type="match status" value="1"/>
</dbReference>
<protein>
    <submittedName>
        <fullName evidence="1">Nucleoside kinase</fullName>
    </submittedName>
</protein>
<dbReference type="Gene3D" id="3.40.50.300">
    <property type="entry name" value="P-loop containing nucleotide triphosphate hydrolases"/>
    <property type="match status" value="1"/>
</dbReference>
<evidence type="ECO:0000313" key="1">
    <source>
        <dbReference type="EMBL" id="QJD82945.1"/>
    </source>
</evidence>
<dbReference type="GO" id="GO:0016301">
    <property type="term" value="F:kinase activity"/>
    <property type="evidence" value="ECO:0007669"/>
    <property type="project" value="UniProtKB-KW"/>
</dbReference>
<dbReference type="AlphaFoldDB" id="A0A7Z2VH86"/>